<sequence>MKLKTLKDLDIFKTYKKLLRQVAIKQVKFFLKNEDSTGFQVSMAYDYKITDIKGTINWIKWFFNITREDLK</sequence>
<protein>
    <submittedName>
        <fullName evidence="1">Uncharacterized protein</fullName>
    </submittedName>
</protein>
<dbReference type="AlphaFoldDB" id="A0A0F9C838"/>
<organism evidence="1">
    <name type="scientific">marine sediment metagenome</name>
    <dbReference type="NCBI Taxonomy" id="412755"/>
    <lineage>
        <taxon>unclassified sequences</taxon>
        <taxon>metagenomes</taxon>
        <taxon>ecological metagenomes</taxon>
    </lineage>
</organism>
<dbReference type="EMBL" id="LAZR01034347">
    <property type="protein sequence ID" value="KKL45548.1"/>
    <property type="molecule type" value="Genomic_DNA"/>
</dbReference>
<evidence type="ECO:0000313" key="2">
    <source>
        <dbReference type="EMBL" id="KKL82120.1"/>
    </source>
</evidence>
<name>A0A0F9C838_9ZZZZ</name>
<comment type="caution">
    <text evidence="1">The sequence shown here is derived from an EMBL/GenBank/DDBJ whole genome shotgun (WGS) entry which is preliminary data.</text>
</comment>
<accession>A0A0F9C838</accession>
<gene>
    <name evidence="2" type="ORF">LCGC14_1987950</name>
    <name evidence="1" type="ORF">LCGC14_2354600</name>
</gene>
<evidence type="ECO:0000313" key="1">
    <source>
        <dbReference type="EMBL" id="KKL45548.1"/>
    </source>
</evidence>
<reference evidence="1" key="1">
    <citation type="journal article" date="2015" name="Nature">
        <title>Complex archaea that bridge the gap between prokaryotes and eukaryotes.</title>
        <authorList>
            <person name="Spang A."/>
            <person name="Saw J.H."/>
            <person name="Jorgensen S.L."/>
            <person name="Zaremba-Niedzwiedzka K."/>
            <person name="Martijn J."/>
            <person name="Lind A.E."/>
            <person name="van Eijk R."/>
            <person name="Schleper C."/>
            <person name="Guy L."/>
            <person name="Ettema T.J."/>
        </authorList>
    </citation>
    <scope>NUCLEOTIDE SEQUENCE</scope>
</reference>
<proteinExistence type="predicted"/>
<dbReference type="EMBL" id="LAZR01022360">
    <property type="protein sequence ID" value="KKL82120.1"/>
    <property type="molecule type" value="Genomic_DNA"/>
</dbReference>